<accession>A0A830GAL4</accession>
<comment type="caution">
    <text evidence="2">The sequence shown here is derived from an EMBL/GenBank/DDBJ whole genome shotgun (WGS) entry which is preliminary data.</text>
</comment>
<evidence type="ECO:0000313" key="3">
    <source>
        <dbReference type="Proteomes" id="UP000608850"/>
    </source>
</evidence>
<dbReference type="SUPFAM" id="SSF56300">
    <property type="entry name" value="Metallo-dependent phosphatases"/>
    <property type="match status" value="1"/>
</dbReference>
<dbReference type="CDD" id="cd07391">
    <property type="entry name" value="MPP_PF1019"/>
    <property type="match status" value="1"/>
</dbReference>
<dbReference type="Proteomes" id="UP000608850">
    <property type="component" value="Unassembled WGS sequence"/>
</dbReference>
<keyword evidence="3" id="KW-1185">Reference proteome</keyword>
<protein>
    <submittedName>
        <fullName evidence="2">Phosphoesterase</fullName>
    </submittedName>
</protein>
<evidence type="ECO:0000313" key="2">
    <source>
        <dbReference type="EMBL" id="GGN16417.1"/>
    </source>
</evidence>
<dbReference type="RefSeq" id="WP_188878254.1">
    <property type="nucleotide sequence ID" value="NZ_BMOQ01000004.1"/>
</dbReference>
<organism evidence="2 3">
    <name type="scientific">Halarchaeum nitratireducens</name>
    <dbReference type="NCBI Taxonomy" id="489913"/>
    <lineage>
        <taxon>Archaea</taxon>
        <taxon>Methanobacteriati</taxon>
        <taxon>Methanobacteriota</taxon>
        <taxon>Stenosarchaea group</taxon>
        <taxon>Halobacteria</taxon>
        <taxon>Halobacteriales</taxon>
        <taxon>Halobacteriaceae</taxon>
    </lineage>
</organism>
<evidence type="ECO:0000259" key="1">
    <source>
        <dbReference type="Pfam" id="PF00149"/>
    </source>
</evidence>
<proteinExistence type="predicted"/>
<dbReference type="AlphaFoldDB" id="A0A830GAL4"/>
<dbReference type="InterPro" id="IPR029052">
    <property type="entry name" value="Metallo-depent_PP-like"/>
</dbReference>
<dbReference type="Pfam" id="PF00149">
    <property type="entry name" value="Metallophos"/>
    <property type="match status" value="1"/>
</dbReference>
<dbReference type="EMBL" id="BMOQ01000004">
    <property type="protein sequence ID" value="GGN16417.1"/>
    <property type="molecule type" value="Genomic_DNA"/>
</dbReference>
<dbReference type="InterPro" id="IPR024173">
    <property type="entry name" value="Pesterase_MJ0037-like"/>
</dbReference>
<name>A0A830GAL4_9EURY</name>
<feature type="domain" description="Calcineurin-like phosphoesterase" evidence="1">
    <location>
        <begin position="23"/>
        <end position="134"/>
    </location>
</feature>
<gene>
    <name evidence="2" type="ORF">GCM10009021_16260</name>
</gene>
<dbReference type="Gene3D" id="3.60.21.10">
    <property type="match status" value="1"/>
</dbReference>
<dbReference type="GO" id="GO:0016787">
    <property type="term" value="F:hydrolase activity"/>
    <property type="evidence" value="ECO:0007669"/>
    <property type="project" value="InterPro"/>
</dbReference>
<dbReference type="PANTHER" id="PTHR39323:SF1">
    <property type="entry name" value="BLR1149 PROTEIN"/>
    <property type="match status" value="1"/>
</dbReference>
<sequence>MARVEPVPGRPAAVADCGDESALVVADYHAGIEASLRRDGLEAPSRADERRDRVLSLVVETGAERVVFLGDLGHRIGEPRGAERDELETLVADLPVPATLVRGNHDGGVADVVDIDVTPAEGGRFGDVGFCHGHTWPSRDVLEADVVCVGHEHPAVRLADEVGGSRVERVWLRGPLEGAPFAEHDDATRDAAVSGELVVCPAFNEYSGGTWVNVEGQEFLAPFLPEACPDAQAYLLDGTRLGPYRGL</sequence>
<dbReference type="PIRSF" id="PIRSF000887">
    <property type="entry name" value="Pesterase_MJ0037"/>
    <property type="match status" value="1"/>
</dbReference>
<reference evidence="2 3" key="1">
    <citation type="journal article" date="2019" name="Int. J. Syst. Evol. Microbiol.">
        <title>The Global Catalogue of Microorganisms (GCM) 10K type strain sequencing project: providing services to taxonomists for standard genome sequencing and annotation.</title>
        <authorList>
            <consortium name="The Broad Institute Genomics Platform"/>
            <consortium name="The Broad Institute Genome Sequencing Center for Infectious Disease"/>
            <person name="Wu L."/>
            <person name="Ma J."/>
        </authorList>
    </citation>
    <scope>NUCLEOTIDE SEQUENCE [LARGE SCALE GENOMIC DNA]</scope>
    <source>
        <strain evidence="2 3">JCM 16331</strain>
    </source>
</reference>
<dbReference type="PANTHER" id="PTHR39323">
    <property type="entry name" value="BLR1149 PROTEIN"/>
    <property type="match status" value="1"/>
</dbReference>
<dbReference type="OrthoDB" id="10013at2157"/>
<dbReference type="InterPro" id="IPR004843">
    <property type="entry name" value="Calcineurin-like_PHP"/>
</dbReference>